<organism evidence="2 3">
    <name type="scientific">Colocasia esculenta</name>
    <name type="common">Wild taro</name>
    <name type="synonym">Arum esculentum</name>
    <dbReference type="NCBI Taxonomy" id="4460"/>
    <lineage>
        <taxon>Eukaryota</taxon>
        <taxon>Viridiplantae</taxon>
        <taxon>Streptophyta</taxon>
        <taxon>Embryophyta</taxon>
        <taxon>Tracheophyta</taxon>
        <taxon>Spermatophyta</taxon>
        <taxon>Magnoliopsida</taxon>
        <taxon>Liliopsida</taxon>
        <taxon>Araceae</taxon>
        <taxon>Aroideae</taxon>
        <taxon>Colocasieae</taxon>
        <taxon>Colocasia</taxon>
    </lineage>
</organism>
<feature type="region of interest" description="Disordered" evidence="1">
    <location>
        <begin position="45"/>
        <end position="130"/>
    </location>
</feature>
<evidence type="ECO:0000313" key="3">
    <source>
        <dbReference type="Proteomes" id="UP000652761"/>
    </source>
</evidence>
<keyword evidence="3" id="KW-1185">Reference proteome</keyword>
<accession>A0A843V830</accession>
<proteinExistence type="predicted"/>
<evidence type="ECO:0000313" key="2">
    <source>
        <dbReference type="EMBL" id="MQL92298.1"/>
    </source>
</evidence>
<name>A0A843V830_COLES</name>
<sequence length="172" mass="19207">MVDLFQFFLGMVFKLASHLDQSAAEDTQHLGALAAKLPSLEVATWKEESPGSSQNRSIPDRIDPQRSDSPLKPPKTPHFRLDRPNSVGSELDRSSRTGIDRSRRDSVDPAGPKKSPCPVSPEKNTYPNTENIDISYNSMKQVRTLNLHSNYIAIMCTTLIDLKLKLQNMEAT</sequence>
<comment type="caution">
    <text evidence="2">The sequence shown here is derived from an EMBL/GenBank/DDBJ whole genome shotgun (WGS) entry which is preliminary data.</text>
</comment>
<gene>
    <name evidence="2" type="ORF">Taro_024923</name>
</gene>
<dbReference type="AlphaFoldDB" id="A0A843V830"/>
<protein>
    <submittedName>
        <fullName evidence="2">Uncharacterized protein</fullName>
    </submittedName>
</protein>
<feature type="compositionally biased region" description="Basic and acidic residues" evidence="1">
    <location>
        <begin position="90"/>
        <end position="107"/>
    </location>
</feature>
<dbReference type="Proteomes" id="UP000652761">
    <property type="component" value="Unassembled WGS sequence"/>
</dbReference>
<reference evidence="2" key="1">
    <citation type="submission" date="2017-07" db="EMBL/GenBank/DDBJ databases">
        <title>Taro Niue Genome Assembly and Annotation.</title>
        <authorList>
            <person name="Atibalentja N."/>
            <person name="Keating K."/>
            <person name="Fields C.J."/>
        </authorList>
    </citation>
    <scope>NUCLEOTIDE SEQUENCE</scope>
    <source>
        <strain evidence="2">Niue_2</strain>
        <tissue evidence="2">Leaf</tissue>
    </source>
</reference>
<dbReference type="EMBL" id="NMUH01001434">
    <property type="protein sequence ID" value="MQL92298.1"/>
    <property type="molecule type" value="Genomic_DNA"/>
</dbReference>
<evidence type="ECO:0000256" key="1">
    <source>
        <dbReference type="SAM" id="MobiDB-lite"/>
    </source>
</evidence>